<evidence type="ECO:0000256" key="1">
    <source>
        <dbReference type="ARBA" id="ARBA00022801"/>
    </source>
</evidence>
<feature type="compositionally biased region" description="Low complexity" evidence="3">
    <location>
        <begin position="176"/>
        <end position="202"/>
    </location>
</feature>
<evidence type="ECO:0000259" key="4">
    <source>
        <dbReference type="PROSITE" id="PS50054"/>
    </source>
</evidence>
<dbReference type="InterPro" id="IPR020422">
    <property type="entry name" value="TYR_PHOSPHATASE_DUAL_dom"/>
</dbReference>
<dbReference type="PROSITE" id="PS50054">
    <property type="entry name" value="TYR_PHOSPHATASE_DUAL"/>
    <property type="match status" value="1"/>
</dbReference>
<dbReference type="OrthoDB" id="165342at2759"/>
<dbReference type="PROSITE" id="PS00383">
    <property type="entry name" value="TYR_PHOSPHATASE_1"/>
    <property type="match status" value="1"/>
</dbReference>
<reference evidence="7" key="1">
    <citation type="journal article" date="2015" name="PLoS Genet.">
        <title>Genome Sequence and Transcriptome Analyses of Chrysochromulina tobin: Metabolic Tools for Enhanced Algal Fitness in the Prominent Order Prymnesiales (Haptophyceae).</title>
        <authorList>
            <person name="Hovde B.T."/>
            <person name="Deodato C.R."/>
            <person name="Hunsperger H.M."/>
            <person name="Ryken S.A."/>
            <person name="Yost W."/>
            <person name="Jha R.K."/>
            <person name="Patterson J."/>
            <person name="Monnat R.J. Jr."/>
            <person name="Barlow S.B."/>
            <person name="Starkenburg S.R."/>
            <person name="Cattolico R.A."/>
        </authorList>
    </citation>
    <scope>NUCLEOTIDE SEQUENCE</scope>
    <source>
        <strain evidence="7">CCMP291</strain>
    </source>
</reference>
<comment type="caution">
    <text evidence="6">The sequence shown here is derived from an EMBL/GenBank/DDBJ whole genome shotgun (WGS) entry which is preliminary data.</text>
</comment>
<feature type="domain" description="Tyrosine specific protein phosphatases" evidence="5">
    <location>
        <begin position="297"/>
        <end position="353"/>
    </location>
</feature>
<protein>
    <submittedName>
        <fullName evidence="6">Protein-tyrosine-phosphatase mkp1-like protein</fullName>
    </submittedName>
</protein>
<accession>A0A0M0J4A7</accession>
<dbReference type="PANTHER" id="PTHR46381">
    <property type="entry name" value="MKPA PROTEIN"/>
    <property type="match status" value="1"/>
</dbReference>
<dbReference type="InterPro" id="IPR000387">
    <property type="entry name" value="Tyr_Pase_dom"/>
</dbReference>
<keyword evidence="2" id="KW-0904">Protein phosphatase</keyword>
<dbReference type="Pfam" id="PF00782">
    <property type="entry name" value="DSPc"/>
    <property type="match status" value="1"/>
</dbReference>
<feature type="region of interest" description="Disordered" evidence="3">
    <location>
        <begin position="869"/>
        <end position="893"/>
    </location>
</feature>
<dbReference type="CDD" id="cd14498">
    <property type="entry name" value="DSP"/>
    <property type="match status" value="1"/>
</dbReference>
<dbReference type="AlphaFoldDB" id="A0A0M0J4A7"/>
<evidence type="ECO:0000259" key="5">
    <source>
        <dbReference type="PROSITE" id="PS50056"/>
    </source>
</evidence>
<dbReference type="PROSITE" id="PS50056">
    <property type="entry name" value="TYR_PHOSPHATASE_2"/>
    <property type="match status" value="1"/>
</dbReference>
<dbReference type="EMBL" id="JWZX01003363">
    <property type="protein sequence ID" value="KOO21436.1"/>
    <property type="molecule type" value="Genomic_DNA"/>
</dbReference>
<feature type="compositionally biased region" description="Basic and acidic residues" evidence="3">
    <location>
        <begin position="869"/>
        <end position="878"/>
    </location>
</feature>
<dbReference type="Proteomes" id="UP000037460">
    <property type="component" value="Unassembled WGS sequence"/>
</dbReference>
<feature type="region of interest" description="Disordered" evidence="3">
    <location>
        <begin position="547"/>
        <end position="566"/>
    </location>
</feature>
<dbReference type="InterPro" id="IPR003595">
    <property type="entry name" value="Tyr_Pase_cat"/>
</dbReference>
<dbReference type="PANTHER" id="PTHR46381:SF2">
    <property type="entry name" value="MAP KINASE PHOSPHATASE"/>
    <property type="match status" value="1"/>
</dbReference>
<dbReference type="SMART" id="SM00404">
    <property type="entry name" value="PTPc_motif"/>
    <property type="match status" value="1"/>
</dbReference>
<organism evidence="6 7">
    <name type="scientific">Chrysochromulina tobinii</name>
    <dbReference type="NCBI Taxonomy" id="1460289"/>
    <lineage>
        <taxon>Eukaryota</taxon>
        <taxon>Haptista</taxon>
        <taxon>Haptophyta</taxon>
        <taxon>Prymnesiophyceae</taxon>
        <taxon>Prymnesiales</taxon>
        <taxon>Chrysochromulinaceae</taxon>
        <taxon>Chrysochromulina</taxon>
    </lineage>
</organism>
<dbReference type="SUPFAM" id="SSF52799">
    <property type="entry name" value="(Phosphotyrosine protein) phosphatases II"/>
    <property type="match status" value="1"/>
</dbReference>
<feature type="region of interest" description="Disordered" evidence="3">
    <location>
        <begin position="158"/>
        <end position="219"/>
    </location>
</feature>
<evidence type="ECO:0000313" key="6">
    <source>
        <dbReference type="EMBL" id="KOO21436.1"/>
    </source>
</evidence>
<evidence type="ECO:0000256" key="3">
    <source>
        <dbReference type="SAM" id="MobiDB-lite"/>
    </source>
</evidence>
<dbReference type="InterPro" id="IPR029021">
    <property type="entry name" value="Prot-tyrosine_phosphatase-like"/>
</dbReference>
<dbReference type="InterPro" id="IPR016130">
    <property type="entry name" value="Tyr_Pase_AS"/>
</dbReference>
<feature type="domain" description="Tyrosine-protein phosphatase" evidence="4">
    <location>
        <begin position="230"/>
        <end position="374"/>
    </location>
</feature>
<feature type="compositionally biased region" description="Low complexity" evidence="3">
    <location>
        <begin position="61"/>
        <end position="75"/>
    </location>
</feature>
<gene>
    <name evidence="6" type="ORF">Ctob_002981</name>
</gene>
<keyword evidence="1" id="KW-0378">Hydrolase</keyword>
<dbReference type="SMART" id="SM00195">
    <property type="entry name" value="DSPc"/>
    <property type="match status" value="1"/>
</dbReference>
<evidence type="ECO:0000256" key="2">
    <source>
        <dbReference type="ARBA" id="ARBA00022912"/>
    </source>
</evidence>
<dbReference type="GO" id="GO:0004721">
    <property type="term" value="F:phosphoprotein phosphatase activity"/>
    <property type="evidence" value="ECO:0007669"/>
    <property type="project" value="UniProtKB-KW"/>
</dbReference>
<sequence length="893" mass="93113">MGDAPNEREEDPMADREVDHIALRVQFTPILLASRLRGLEAELQRRNSSGFPEMEEIAIAPSNSSSQSSPLAGSPVISNHSPPSVNFRERSHHKMMMLGRPAITVSPDADRRALNRAALFETAAAEAEDSYPAAGAGGGSNSFTHRCGAGARDLAVSVPPRQLSRPMGGPVIVITSRPPSSQASSRPCSAASSVGSSRPSSANVMRGCPTPGSRPGAQSQRRMILEFDHKLSTVLPGQLLIGAEHSARDEAKLASEGVTAIVNCAGMICANHFPHRFHYLKLNLLDTAREDISAVFYDVLDFIDDTIEQEHGTVFVHCQHGVSRSATLVIAYIMWKRGLAYDDALELVRAARPTVNPNIGFACALLQWGASIEAPPQTTQAWALGTALGSGALLGDLTGDLTCGTSAAAAAAVASGSAAPASAGAEGPPRTMHSVALPTCPHLLTLDGGAFESEEALARERELVRELLCAKGGGGPLVVQREGAAAVWLPAGAPTPESDLMALERHVARLRKYHHLPSDSAVPYEREGGESETFWSLFAPPPPPLQRLPSRAMSTGSAGGSFEPPALSSLTKSFTDLDVDLGGGGGWGVQGAMPPMTGRVKGARPPRTFGLFAGGAAGAEAGAEGRPTLVTTLERLGSEISEISEISESSCSESVDHGASSRSRSIEIATTWGSSRDAGAHLGAHGWPAPLRMPSDRSDVLSRENSSYAVHVDQMDESGRMSSLDEMMAVTALQTVAVELLVVLQGPNAHVAAGTAGGAEVGAEGGGAGGGADADADAPAADGAEVLTPVELLLAYQSTITTQPRSSEEAHEMMDAIMGLLAQIAPALAPMPTFESLSHALESFLDALPSLQGSQLLTAEDALLAEISKAAERDHEEQEALEDDGAGPRRMSS</sequence>
<proteinExistence type="predicted"/>
<dbReference type="Gene3D" id="3.90.190.10">
    <property type="entry name" value="Protein tyrosine phosphatase superfamily"/>
    <property type="match status" value="1"/>
</dbReference>
<keyword evidence="7" id="KW-1185">Reference proteome</keyword>
<evidence type="ECO:0000313" key="7">
    <source>
        <dbReference type="Proteomes" id="UP000037460"/>
    </source>
</evidence>
<name>A0A0M0J4A7_9EUKA</name>
<feature type="region of interest" description="Disordered" evidence="3">
    <location>
        <begin position="61"/>
        <end position="86"/>
    </location>
</feature>
<dbReference type="InterPro" id="IPR000340">
    <property type="entry name" value="Dual-sp_phosphatase_cat-dom"/>
</dbReference>